<organism evidence="12 13">
    <name type="scientific">Rhodotorula taiwanensis</name>
    <dbReference type="NCBI Taxonomy" id="741276"/>
    <lineage>
        <taxon>Eukaryota</taxon>
        <taxon>Fungi</taxon>
        <taxon>Dikarya</taxon>
        <taxon>Basidiomycota</taxon>
        <taxon>Pucciniomycotina</taxon>
        <taxon>Microbotryomycetes</taxon>
        <taxon>Sporidiobolales</taxon>
        <taxon>Sporidiobolaceae</taxon>
        <taxon>Rhodotorula</taxon>
    </lineage>
</organism>
<dbReference type="Gene3D" id="1.50.40.10">
    <property type="entry name" value="Mitochondrial carrier domain"/>
    <property type="match status" value="2"/>
</dbReference>
<keyword evidence="3 10" id="KW-0813">Transport</keyword>
<reference evidence="12 13" key="1">
    <citation type="journal article" date="2018" name="Front. Microbiol.">
        <title>Prospects for Fungal Bioremediation of Acidic Radioactive Waste Sites: Characterization and Genome Sequence of Rhodotorula taiwanensis MD1149.</title>
        <authorList>
            <person name="Tkavc R."/>
            <person name="Matrosova V.Y."/>
            <person name="Grichenko O.E."/>
            <person name="Gostincar C."/>
            <person name="Volpe R.P."/>
            <person name="Klimenkova P."/>
            <person name="Gaidamakova E.K."/>
            <person name="Zhou C.E."/>
            <person name="Stewart B.J."/>
            <person name="Lyman M.G."/>
            <person name="Malfatti S.A."/>
            <person name="Rubinfeld B."/>
            <person name="Courtot M."/>
            <person name="Singh J."/>
            <person name="Dalgard C.L."/>
            <person name="Hamilton T."/>
            <person name="Frey K.G."/>
            <person name="Gunde-Cimerman N."/>
            <person name="Dugan L."/>
            <person name="Daly M.J."/>
        </authorList>
    </citation>
    <scope>NUCLEOTIDE SEQUENCE [LARGE SCALE GENOMIC DNA]</scope>
    <source>
        <strain evidence="12 13">MD1149</strain>
    </source>
</reference>
<evidence type="ECO:0000313" key="12">
    <source>
        <dbReference type="EMBL" id="POY75716.1"/>
    </source>
</evidence>
<evidence type="ECO:0000256" key="8">
    <source>
        <dbReference type="ARBA" id="ARBA00023136"/>
    </source>
</evidence>
<evidence type="ECO:0000256" key="7">
    <source>
        <dbReference type="ARBA" id="ARBA00023128"/>
    </source>
</evidence>
<keyword evidence="4 9" id="KW-0812">Transmembrane</keyword>
<evidence type="ECO:0000256" key="10">
    <source>
        <dbReference type="RuleBase" id="RU000488"/>
    </source>
</evidence>
<feature type="repeat" description="Solcar" evidence="9">
    <location>
        <begin position="22"/>
        <end position="107"/>
    </location>
</feature>
<comment type="similarity">
    <text evidence="2 10">Belongs to the mitochondrial carrier (TC 2.A.29) family.</text>
</comment>
<dbReference type="GO" id="GO:0031966">
    <property type="term" value="C:mitochondrial membrane"/>
    <property type="evidence" value="ECO:0007669"/>
    <property type="project" value="UniProtKB-SubCell"/>
</dbReference>
<gene>
    <name evidence="12" type="ORF">BMF94_1339</name>
</gene>
<dbReference type="GO" id="GO:0000064">
    <property type="term" value="F:L-ornithine transmembrane transporter activity"/>
    <property type="evidence" value="ECO:0007669"/>
    <property type="project" value="TreeGrafter"/>
</dbReference>
<keyword evidence="8 9" id="KW-0472">Membrane</keyword>
<dbReference type="PANTHER" id="PTHR45624:SF31">
    <property type="entry name" value="MITOCHONDRIAL ORNITHINE TRANSPORTER 1"/>
    <property type="match status" value="1"/>
</dbReference>
<keyword evidence="6" id="KW-1133">Transmembrane helix</keyword>
<keyword evidence="5" id="KW-0677">Repeat</keyword>
<dbReference type="GO" id="GO:1990575">
    <property type="term" value="P:mitochondrial L-ornithine transmembrane transport"/>
    <property type="evidence" value="ECO:0007669"/>
    <property type="project" value="TreeGrafter"/>
</dbReference>
<evidence type="ECO:0000256" key="5">
    <source>
        <dbReference type="ARBA" id="ARBA00022737"/>
    </source>
</evidence>
<sequence length="380" mass="40065">MADHAPELELPSGEQGRPWGGVKDVLYGSAAGIASRAVEHPFDLTKVRLQSQPLDRPARYTGPWDCIVQTYRTEGVRAFWRGVSMPVLGAMAENATLFVVYNQSQAALRRLFPPPPSSAGPMDAPHMSIPQTAAAAALAGAAASFVLTPVELIKCKMQVSNIAAETALLAAASPASPSPSSTRPSPATTAATLGARHASTVAASSAATLPPRQPGAIAFTRSVLREYGIRGLWLGQTGTMIRETGGGAAWFTTFELLVAYFIQRRANRGETSKANPGARVTKSDLSAFELMSAGASAGVMYNVILFPADCIKSTIQTEDELRGAAGKKEPRRSFAQVGKDIYKARGIKGLYSGCGLTALKAAPSSALIFYIYSRLEAAFG</sequence>
<comment type="subcellular location">
    <subcellularLocation>
        <location evidence="1">Mitochondrion membrane</location>
        <topology evidence="1">Multi-pass membrane protein</topology>
    </subcellularLocation>
</comment>
<evidence type="ECO:0000313" key="13">
    <source>
        <dbReference type="Proteomes" id="UP000237144"/>
    </source>
</evidence>
<dbReference type="Pfam" id="PF00153">
    <property type="entry name" value="Mito_carr"/>
    <property type="match status" value="4"/>
</dbReference>
<dbReference type="OrthoDB" id="2139348at2759"/>
<name>A0A2S5BG14_9BASI</name>
<evidence type="ECO:0000256" key="1">
    <source>
        <dbReference type="ARBA" id="ARBA00004225"/>
    </source>
</evidence>
<dbReference type="Proteomes" id="UP000237144">
    <property type="component" value="Unassembled WGS sequence"/>
</dbReference>
<keyword evidence="13" id="KW-1185">Reference proteome</keyword>
<accession>A0A2S5BG14</accession>
<keyword evidence="7" id="KW-0496">Mitochondrion</keyword>
<evidence type="ECO:0008006" key="14">
    <source>
        <dbReference type="Google" id="ProtNLM"/>
    </source>
</evidence>
<dbReference type="InterPro" id="IPR018108">
    <property type="entry name" value="MCP_transmembrane"/>
</dbReference>
<evidence type="ECO:0000256" key="4">
    <source>
        <dbReference type="ARBA" id="ARBA00022692"/>
    </source>
</evidence>
<feature type="repeat" description="Solcar" evidence="9">
    <location>
        <begin position="127"/>
        <end position="260"/>
    </location>
</feature>
<evidence type="ECO:0000256" key="6">
    <source>
        <dbReference type="ARBA" id="ARBA00022989"/>
    </source>
</evidence>
<protein>
    <recommendedName>
        <fullName evidence="14">Mitochondrial carrier</fullName>
    </recommendedName>
</protein>
<dbReference type="PROSITE" id="PS50920">
    <property type="entry name" value="SOLCAR"/>
    <property type="match status" value="3"/>
</dbReference>
<dbReference type="PANTHER" id="PTHR45624">
    <property type="entry name" value="MITOCHONDRIAL BASIC AMINO ACIDS TRANSPORTER-RELATED"/>
    <property type="match status" value="1"/>
</dbReference>
<dbReference type="InterPro" id="IPR023395">
    <property type="entry name" value="MCP_dom_sf"/>
</dbReference>
<comment type="caution">
    <text evidence="12">The sequence shown here is derived from an EMBL/GenBank/DDBJ whole genome shotgun (WGS) entry which is preliminary data.</text>
</comment>
<evidence type="ECO:0000256" key="11">
    <source>
        <dbReference type="SAM" id="MobiDB-lite"/>
    </source>
</evidence>
<dbReference type="EMBL" id="PJQD01000013">
    <property type="protein sequence ID" value="POY75716.1"/>
    <property type="molecule type" value="Genomic_DNA"/>
</dbReference>
<evidence type="ECO:0000256" key="9">
    <source>
        <dbReference type="PROSITE-ProRule" id="PRU00282"/>
    </source>
</evidence>
<dbReference type="AlphaFoldDB" id="A0A2S5BG14"/>
<evidence type="ECO:0000256" key="2">
    <source>
        <dbReference type="ARBA" id="ARBA00006375"/>
    </source>
</evidence>
<feature type="region of interest" description="Disordered" evidence="11">
    <location>
        <begin position="173"/>
        <end position="193"/>
    </location>
</feature>
<feature type="repeat" description="Solcar" evidence="9">
    <location>
        <begin position="285"/>
        <end position="378"/>
    </location>
</feature>
<dbReference type="InterPro" id="IPR050567">
    <property type="entry name" value="Mitochondrial_Carrier"/>
</dbReference>
<evidence type="ECO:0000256" key="3">
    <source>
        <dbReference type="ARBA" id="ARBA00022448"/>
    </source>
</evidence>
<dbReference type="SUPFAM" id="SSF103506">
    <property type="entry name" value="Mitochondrial carrier"/>
    <property type="match status" value="1"/>
</dbReference>
<proteinExistence type="inferred from homology"/>